<dbReference type="Pfam" id="PF00569">
    <property type="entry name" value="ZZ"/>
    <property type="match status" value="1"/>
</dbReference>
<dbReference type="SUPFAM" id="SSF57850">
    <property type="entry name" value="RING/U-box"/>
    <property type="match status" value="1"/>
</dbReference>
<dbReference type="GO" id="GO:0006508">
    <property type="term" value="P:proteolysis"/>
    <property type="evidence" value="ECO:0007669"/>
    <property type="project" value="InterPro"/>
</dbReference>
<evidence type="ECO:0000256" key="2">
    <source>
        <dbReference type="ARBA" id="ARBA00022737"/>
    </source>
</evidence>
<dbReference type="SUPFAM" id="SSF48403">
    <property type="entry name" value="Ankyrin repeat"/>
    <property type="match status" value="1"/>
</dbReference>
<dbReference type="PRINTS" id="PR01415">
    <property type="entry name" value="ANKYRIN"/>
</dbReference>
<dbReference type="SMART" id="SM00248">
    <property type="entry name" value="ANK"/>
    <property type="match status" value="8"/>
</dbReference>
<evidence type="ECO:0000256" key="7">
    <source>
        <dbReference type="PROSITE-ProRule" id="PRU00228"/>
    </source>
</evidence>
<dbReference type="CDD" id="cd02249">
    <property type="entry name" value="ZZ"/>
    <property type="match status" value="1"/>
</dbReference>
<dbReference type="Gene3D" id="3.30.60.90">
    <property type="match status" value="1"/>
</dbReference>
<keyword evidence="3 7" id="KW-0863">Zinc-finger</keyword>
<feature type="repeat" description="ANK" evidence="6">
    <location>
        <begin position="227"/>
        <end position="259"/>
    </location>
</feature>
<evidence type="ECO:0000256" key="3">
    <source>
        <dbReference type="ARBA" id="ARBA00022771"/>
    </source>
</evidence>
<sequence length="433" mass="47935">MHLAARDGHLEVVKLLLDRADVNVSSNEGWTPMHLAARDGHLEVVKLLLDRADVNVSSNEGWTPMHLAAQNGHLEVIKLLLNQGADVKVSNNEGCTPLYWAAYNGNLEVIKLLLDRGADATVLNDNEHMSLHSVAPEESFELPEIPLLSRSSSASQSRTADRGVISMNLLSSPLQTSEEPLSSTIDVNALDGPYGTIVHTAAYKGHLKMLQMLVERYNADIIVTDQFGRSLLHVAAGGGNIDCVNYLLDRGLRCSDKDNDGNDVFHYACSGASIKVVRRILELDPPVIDSFSTWTPLHWACRTGDGELIQLLLSHGFRTSSVHTKIPSASWTPMSIGVFHRNPNSESDIHQSVLEGKKDHGSSYKGFFPSSESSLVVRGSHHAEIWCNKCFHYIYGTRFRCQDCVDFDLCFMCMLTEKPHPGHSWEEIESEEP</sequence>
<accession>A0A8H7E2N1</accession>
<keyword evidence="1" id="KW-0479">Metal-binding</keyword>
<feature type="domain" description="Peptidase A2" evidence="9">
    <location>
        <begin position="110"/>
        <end position="127"/>
    </location>
</feature>
<dbReference type="InterPro" id="IPR002110">
    <property type="entry name" value="Ankyrin_rpt"/>
</dbReference>
<organism evidence="10 11">
    <name type="scientific">Endocarpon pusillum</name>
    <dbReference type="NCBI Taxonomy" id="364733"/>
    <lineage>
        <taxon>Eukaryota</taxon>
        <taxon>Fungi</taxon>
        <taxon>Dikarya</taxon>
        <taxon>Ascomycota</taxon>
        <taxon>Pezizomycotina</taxon>
        <taxon>Eurotiomycetes</taxon>
        <taxon>Chaetothyriomycetidae</taxon>
        <taxon>Verrucariales</taxon>
        <taxon>Verrucariaceae</taxon>
        <taxon>Endocarpon</taxon>
    </lineage>
</organism>
<dbReference type="Pfam" id="PF12796">
    <property type="entry name" value="Ank_2"/>
    <property type="match status" value="2"/>
</dbReference>
<dbReference type="InterPro" id="IPR036770">
    <property type="entry name" value="Ankyrin_rpt-contain_sf"/>
</dbReference>
<proteinExistence type="predicted"/>
<dbReference type="PROSITE" id="PS50175">
    <property type="entry name" value="ASP_PROT_RETROV"/>
    <property type="match status" value="1"/>
</dbReference>
<evidence type="ECO:0000256" key="5">
    <source>
        <dbReference type="ARBA" id="ARBA00023043"/>
    </source>
</evidence>
<protein>
    <recommendedName>
        <fullName evidence="12">ZZ-type domain-containing protein</fullName>
    </recommendedName>
</protein>
<dbReference type="PROSITE" id="PS01357">
    <property type="entry name" value="ZF_ZZ_1"/>
    <property type="match status" value="1"/>
</dbReference>
<keyword evidence="5 6" id="KW-0040">ANK repeat</keyword>
<dbReference type="EMBL" id="JAACFV010000073">
    <property type="protein sequence ID" value="KAF7507147.1"/>
    <property type="molecule type" value="Genomic_DNA"/>
</dbReference>
<reference evidence="10" key="1">
    <citation type="submission" date="2020-02" db="EMBL/GenBank/DDBJ databases">
        <authorList>
            <person name="Palmer J.M."/>
        </authorList>
    </citation>
    <scope>NUCLEOTIDE SEQUENCE</scope>
    <source>
        <strain evidence="10">EPUS1.4</strain>
        <tissue evidence="10">Thallus</tissue>
    </source>
</reference>
<dbReference type="Proteomes" id="UP000606974">
    <property type="component" value="Unassembled WGS sequence"/>
</dbReference>
<feature type="repeat" description="ANK" evidence="6">
    <location>
        <begin position="60"/>
        <end position="92"/>
    </location>
</feature>
<evidence type="ECO:0000256" key="6">
    <source>
        <dbReference type="PROSITE-ProRule" id="PRU00023"/>
    </source>
</evidence>
<evidence type="ECO:0000256" key="4">
    <source>
        <dbReference type="ARBA" id="ARBA00022833"/>
    </source>
</evidence>
<feature type="domain" description="ZZ-type" evidence="8">
    <location>
        <begin position="382"/>
        <end position="433"/>
    </location>
</feature>
<dbReference type="Pfam" id="PF13637">
    <property type="entry name" value="Ank_4"/>
    <property type="match status" value="1"/>
</dbReference>
<evidence type="ECO:0000259" key="9">
    <source>
        <dbReference type="PROSITE" id="PS50175"/>
    </source>
</evidence>
<dbReference type="PROSITE" id="PS50088">
    <property type="entry name" value="ANK_REPEAT"/>
    <property type="match status" value="6"/>
</dbReference>
<evidence type="ECO:0000313" key="10">
    <source>
        <dbReference type="EMBL" id="KAF7507147.1"/>
    </source>
</evidence>
<dbReference type="PROSITE" id="PS50297">
    <property type="entry name" value="ANK_REP_REGION"/>
    <property type="match status" value="6"/>
</dbReference>
<dbReference type="SMART" id="SM00291">
    <property type="entry name" value="ZnF_ZZ"/>
    <property type="match status" value="1"/>
</dbReference>
<evidence type="ECO:0000313" key="11">
    <source>
        <dbReference type="Proteomes" id="UP000606974"/>
    </source>
</evidence>
<gene>
    <name evidence="10" type="ORF">GJ744_010829</name>
</gene>
<keyword evidence="2" id="KW-0677">Repeat</keyword>
<feature type="repeat" description="ANK" evidence="6">
    <location>
        <begin position="28"/>
        <end position="51"/>
    </location>
</feature>
<dbReference type="PANTHER" id="PTHR24198:SF165">
    <property type="entry name" value="ANKYRIN REPEAT-CONTAINING PROTEIN-RELATED"/>
    <property type="match status" value="1"/>
</dbReference>
<keyword evidence="4" id="KW-0862">Zinc</keyword>
<feature type="repeat" description="ANK" evidence="6">
    <location>
        <begin position="93"/>
        <end position="125"/>
    </location>
</feature>
<dbReference type="AlphaFoldDB" id="A0A8H7E2N1"/>
<keyword evidence="11" id="KW-1185">Reference proteome</keyword>
<dbReference type="PANTHER" id="PTHR24198">
    <property type="entry name" value="ANKYRIN REPEAT AND PROTEIN KINASE DOMAIN-CONTAINING PROTEIN"/>
    <property type="match status" value="1"/>
</dbReference>
<name>A0A8H7E2N1_9EURO</name>
<evidence type="ECO:0000256" key="1">
    <source>
        <dbReference type="ARBA" id="ARBA00022723"/>
    </source>
</evidence>
<dbReference type="Gene3D" id="1.25.40.20">
    <property type="entry name" value="Ankyrin repeat-containing domain"/>
    <property type="match status" value="4"/>
</dbReference>
<dbReference type="GO" id="GO:0008270">
    <property type="term" value="F:zinc ion binding"/>
    <property type="evidence" value="ECO:0007669"/>
    <property type="project" value="UniProtKB-KW"/>
</dbReference>
<dbReference type="OrthoDB" id="366390at2759"/>
<dbReference type="InterPro" id="IPR000433">
    <property type="entry name" value="Znf_ZZ"/>
</dbReference>
<dbReference type="PROSITE" id="PS50135">
    <property type="entry name" value="ZF_ZZ_2"/>
    <property type="match status" value="1"/>
</dbReference>
<dbReference type="GO" id="GO:0004190">
    <property type="term" value="F:aspartic-type endopeptidase activity"/>
    <property type="evidence" value="ECO:0007669"/>
    <property type="project" value="InterPro"/>
</dbReference>
<dbReference type="InterPro" id="IPR043145">
    <property type="entry name" value="Znf_ZZ_sf"/>
</dbReference>
<dbReference type="Pfam" id="PF00023">
    <property type="entry name" value="Ank"/>
    <property type="match status" value="1"/>
</dbReference>
<feature type="repeat" description="ANK" evidence="6">
    <location>
        <begin position="292"/>
        <end position="324"/>
    </location>
</feature>
<evidence type="ECO:0008006" key="12">
    <source>
        <dbReference type="Google" id="ProtNLM"/>
    </source>
</evidence>
<comment type="caution">
    <text evidence="10">The sequence shown here is derived from an EMBL/GenBank/DDBJ whole genome shotgun (WGS) entry which is preliminary data.</text>
</comment>
<dbReference type="InterPro" id="IPR001995">
    <property type="entry name" value="Peptidase_A2_cat"/>
</dbReference>
<evidence type="ECO:0000259" key="8">
    <source>
        <dbReference type="PROSITE" id="PS50135"/>
    </source>
</evidence>
<feature type="repeat" description="ANK" evidence="6">
    <location>
        <begin position="1"/>
        <end position="19"/>
    </location>
</feature>